<evidence type="ECO:0000256" key="2">
    <source>
        <dbReference type="ARBA" id="ARBA00005709"/>
    </source>
</evidence>
<keyword evidence="6" id="KW-0969">Cilium</keyword>
<dbReference type="InterPro" id="IPR001492">
    <property type="entry name" value="Flagellin"/>
</dbReference>
<dbReference type="InterPro" id="IPR046358">
    <property type="entry name" value="Flagellin_C"/>
</dbReference>
<evidence type="ECO:0000256" key="1">
    <source>
        <dbReference type="ARBA" id="ARBA00004365"/>
    </source>
</evidence>
<dbReference type="Pfam" id="PF00669">
    <property type="entry name" value="Flagellin_N"/>
    <property type="match status" value="1"/>
</dbReference>
<comment type="caution">
    <text evidence="6">The sequence shown here is derived from an EMBL/GenBank/DDBJ whole genome shotgun (WGS) entry which is preliminary data.</text>
</comment>
<keyword evidence="3" id="KW-0975">Bacterial flagellum</keyword>
<evidence type="ECO:0000259" key="5">
    <source>
        <dbReference type="Pfam" id="PF00700"/>
    </source>
</evidence>
<dbReference type="PANTHER" id="PTHR42792:SF1">
    <property type="entry name" value="FLAGELLAR HOOK-ASSOCIATED PROTEIN 3"/>
    <property type="match status" value="1"/>
</dbReference>
<organism evidence="6 7">
    <name type="scientific">Kineococcus aurantiacus</name>
    <dbReference type="NCBI Taxonomy" id="37633"/>
    <lineage>
        <taxon>Bacteria</taxon>
        <taxon>Bacillati</taxon>
        <taxon>Actinomycetota</taxon>
        <taxon>Actinomycetes</taxon>
        <taxon>Kineosporiales</taxon>
        <taxon>Kineosporiaceae</taxon>
        <taxon>Kineococcus</taxon>
    </lineage>
</organism>
<feature type="domain" description="Flagellin N-terminal" evidence="4">
    <location>
        <begin position="9"/>
        <end position="140"/>
    </location>
</feature>
<dbReference type="RefSeq" id="WP_179755048.1">
    <property type="nucleotide sequence ID" value="NZ_BAAAGN010000026.1"/>
</dbReference>
<evidence type="ECO:0000313" key="6">
    <source>
        <dbReference type="EMBL" id="NYD24572.1"/>
    </source>
</evidence>
<feature type="domain" description="Flagellin C-terminal" evidence="5">
    <location>
        <begin position="214"/>
        <end position="294"/>
    </location>
</feature>
<name>A0A7Y9DPY0_9ACTN</name>
<dbReference type="Gene3D" id="1.20.1330.10">
    <property type="entry name" value="f41 fragment of flagellin, N-terminal domain"/>
    <property type="match status" value="1"/>
</dbReference>
<keyword evidence="6" id="KW-0966">Cell projection</keyword>
<dbReference type="AlphaFoldDB" id="A0A7Y9DPY0"/>
<dbReference type="Proteomes" id="UP000521922">
    <property type="component" value="Unassembled WGS sequence"/>
</dbReference>
<evidence type="ECO:0000259" key="4">
    <source>
        <dbReference type="Pfam" id="PF00669"/>
    </source>
</evidence>
<dbReference type="Pfam" id="PF00700">
    <property type="entry name" value="Flagellin_C"/>
    <property type="match status" value="1"/>
</dbReference>
<dbReference type="EMBL" id="JACCBB010000001">
    <property type="protein sequence ID" value="NYD24572.1"/>
    <property type="molecule type" value="Genomic_DNA"/>
</dbReference>
<dbReference type="SUPFAM" id="SSF64518">
    <property type="entry name" value="Phase 1 flagellin"/>
    <property type="match status" value="1"/>
</dbReference>
<proteinExistence type="inferred from homology"/>
<gene>
    <name evidence="6" type="ORF">BJ968_004112</name>
</gene>
<evidence type="ECO:0000256" key="3">
    <source>
        <dbReference type="ARBA" id="ARBA00023143"/>
    </source>
</evidence>
<comment type="subcellular location">
    <subcellularLocation>
        <location evidence="1">Bacterial flagellum</location>
    </subcellularLocation>
</comment>
<comment type="similarity">
    <text evidence="2">Belongs to the bacterial flagellin family.</text>
</comment>
<dbReference type="GO" id="GO:0005198">
    <property type="term" value="F:structural molecule activity"/>
    <property type="evidence" value="ECO:0007669"/>
    <property type="project" value="InterPro"/>
</dbReference>
<evidence type="ECO:0000313" key="7">
    <source>
        <dbReference type="Proteomes" id="UP000521922"/>
    </source>
</evidence>
<accession>A0A7Y9DPY0</accession>
<dbReference type="InterPro" id="IPR013384">
    <property type="entry name" value="Flagell_FlgL"/>
</dbReference>
<keyword evidence="6" id="KW-0282">Flagellum</keyword>
<dbReference type="InterPro" id="IPR001029">
    <property type="entry name" value="Flagellin_N"/>
</dbReference>
<dbReference type="GO" id="GO:0071973">
    <property type="term" value="P:bacterial-type flagellum-dependent cell motility"/>
    <property type="evidence" value="ECO:0007669"/>
    <property type="project" value="InterPro"/>
</dbReference>
<dbReference type="PANTHER" id="PTHR42792">
    <property type="entry name" value="FLAGELLIN"/>
    <property type="match status" value="1"/>
</dbReference>
<keyword evidence="7" id="KW-1185">Reference proteome</keyword>
<sequence>MIGRVTQRSIALNSLTNLQNAQSRTAKLQEQLSSGKSLSKGSDDSVRAAAALRLNDQIAGNDANTRNIADARAWNTTQEEALTSVADRLSYVRDLAVRAGNATLDDKGRAAIVAEINEAKASILGSANAQYQGRAVFAGTRDTTQAYDPVTYASADNGAAVTRTISPGVDMTVNVNGGAVFGTAPNSLFDELTDLAAAVTANNGTAIGASLVGLDSRISKNATALATIGARDNQLDHAEEVNANQLQYLRTQLDDVEGVDMAKTYVEFNMQNVAYQAALQATAKTIQPTLLDFLR</sequence>
<dbReference type="NCBIfam" id="TIGR02550">
    <property type="entry name" value="flagell_flgL"/>
    <property type="match status" value="1"/>
</dbReference>
<protein>
    <submittedName>
        <fullName evidence="6">Flagellar hook-associated protein 3 FlgL</fullName>
    </submittedName>
</protein>
<dbReference type="GO" id="GO:0009424">
    <property type="term" value="C:bacterial-type flagellum hook"/>
    <property type="evidence" value="ECO:0007669"/>
    <property type="project" value="InterPro"/>
</dbReference>
<reference evidence="6 7" key="1">
    <citation type="submission" date="2020-07" db="EMBL/GenBank/DDBJ databases">
        <title>Sequencing the genomes of 1000 actinobacteria strains.</title>
        <authorList>
            <person name="Klenk H.-P."/>
        </authorList>
    </citation>
    <scope>NUCLEOTIDE SEQUENCE [LARGE SCALE GENOMIC DNA]</scope>
    <source>
        <strain evidence="6 7">DSM 7487</strain>
    </source>
</reference>